<organism evidence="1 2">
    <name type="scientific">Brachionus calyciflorus</name>
    <dbReference type="NCBI Taxonomy" id="104777"/>
    <lineage>
        <taxon>Eukaryota</taxon>
        <taxon>Metazoa</taxon>
        <taxon>Spiralia</taxon>
        <taxon>Gnathifera</taxon>
        <taxon>Rotifera</taxon>
        <taxon>Eurotatoria</taxon>
        <taxon>Monogononta</taxon>
        <taxon>Pseudotrocha</taxon>
        <taxon>Ploima</taxon>
        <taxon>Brachionidae</taxon>
        <taxon>Brachionus</taxon>
    </lineage>
</organism>
<evidence type="ECO:0000313" key="1">
    <source>
        <dbReference type="EMBL" id="CAF0834120.1"/>
    </source>
</evidence>
<accession>A0A813UUP1</accession>
<sequence length="130" mass="15231">MTNLLQPADVCWFASIKKEYHNKWNKWFLQDDEDLLPGLISVILKLMRALVCTIIADYMDELDEVDEIDGFDTDPNLFFEIRKQSSYSYEIEQKRNHNDIKKLLIDHPAFKSTNKLEILGKKYGVPSFTA</sequence>
<dbReference type="AlphaFoldDB" id="A0A813UUP1"/>
<proteinExistence type="predicted"/>
<reference evidence="1" key="1">
    <citation type="submission" date="2021-02" db="EMBL/GenBank/DDBJ databases">
        <authorList>
            <person name="Nowell W R."/>
        </authorList>
    </citation>
    <scope>NUCLEOTIDE SEQUENCE</scope>
    <source>
        <strain evidence="1">Ploen Becks lab</strain>
    </source>
</reference>
<dbReference type="EMBL" id="CAJNOC010001091">
    <property type="protein sequence ID" value="CAF0834120.1"/>
    <property type="molecule type" value="Genomic_DNA"/>
</dbReference>
<dbReference type="Proteomes" id="UP000663879">
    <property type="component" value="Unassembled WGS sequence"/>
</dbReference>
<evidence type="ECO:0000313" key="2">
    <source>
        <dbReference type="Proteomes" id="UP000663879"/>
    </source>
</evidence>
<gene>
    <name evidence="1" type="ORF">OXX778_LOCUS8117</name>
</gene>
<name>A0A813UUP1_9BILA</name>
<comment type="caution">
    <text evidence="1">The sequence shown here is derived from an EMBL/GenBank/DDBJ whole genome shotgun (WGS) entry which is preliminary data.</text>
</comment>
<keyword evidence="2" id="KW-1185">Reference proteome</keyword>
<protein>
    <submittedName>
        <fullName evidence="1">Uncharacterized protein</fullName>
    </submittedName>
</protein>